<protein>
    <recommendedName>
        <fullName evidence="2">Reverse transcriptase domain-containing protein</fullName>
    </recommendedName>
</protein>
<organism evidence="1">
    <name type="scientific">Tanacetum cinerariifolium</name>
    <name type="common">Dalmatian daisy</name>
    <name type="synonym">Chrysanthemum cinerariifolium</name>
    <dbReference type="NCBI Taxonomy" id="118510"/>
    <lineage>
        <taxon>Eukaryota</taxon>
        <taxon>Viridiplantae</taxon>
        <taxon>Streptophyta</taxon>
        <taxon>Embryophyta</taxon>
        <taxon>Tracheophyta</taxon>
        <taxon>Spermatophyta</taxon>
        <taxon>Magnoliopsida</taxon>
        <taxon>eudicotyledons</taxon>
        <taxon>Gunneridae</taxon>
        <taxon>Pentapetalae</taxon>
        <taxon>asterids</taxon>
        <taxon>campanulids</taxon>
        <taxon>Asterales</taxon>
        <taxon>Asteraceae</taxon>
        <taxon>Asteroideae</taxon>
        <taxon>Anthemideae</taxon>
        <taxon>Anthemidinae</taxon>
        <taxon>Tanacetum</taxon>
    </lineage>
</organism>
<reference evidence="1" key="1">
    <citation type="journal article" date="2019" name="Sci. Rep.">
        <title>Draft genome of Tanacetum cinerariifolium, the natural source of mosquito coil.</title>
        <authorList>
            <person name="Yamashiro T."/>
            <person name="Shiraishi A."/>
            <person name="Satake H."/>
            <person name="Nakayama K."/>
        </authorList>
    </citation>
    <scope>NUCLEOTIDE SEQUENCE</scope>
</reference>
<evidence type="ECO:0008006" key="2">
    <source>
        <dbReference type="Google" id="ProtNLM"/>
    </source>
</evidence>
<accession>A0A6L2LUW7</accession>
<name>A0A6L2LUW7_TANCI</name>
<evidence type="ECO:0000313" key="1">
    <source>
        <dbReference type="EMBL" id="GEU64919.1"/>
    </source>
</evidence>
<gene>
    <name evidence="1" type="ORF">Tci_036897</name>
</gene>
<dbReference type="EMBL" id="BKCJ010005102">
    <property type="protein sequence ID" value="GEU64919.1"/>
    <property type="molecule type" value="Genomic_DNA"/>
</dbReference>
<dbReference type="AlphaFoldDB" id="A0A6L2LUW7"/>
<proteinExistence type="predicted"/>
<comment type="caution">
    <text evidence="1">The sequence shown here is derived from an EMBL/GenBank/DDBJ whole genome shotgun (WGS) entry which is preliminary data.</text>
</comment>
<sequence>MIELRGMFQAWLQQQKDQVYQKIPLCYDDGDDEESSIPLRDIIIYELPPCIAIIPVISTEDSLITGDEYLDTIRGKESDKFIKSSVDKLVPNPSESEDERECDVPACDDFTTLSNLLFDADNDFSSSDNELFSDEDIPKEIYLNPLFNEEIISIKIDPHHLIVESDLIESLLNQDSSIISSSKIHSLLELAGELILLKSISSRIVEADCDPEEEIRLIEKLFDSLMEEIDLSLTPDDSMPPGIEDDDYDSKGNILILEELLSNDSLSLLENESFHFDIPSSHRPPAKPSNDDIEPNSGILTVKVVGDISEHYVPITRLLPTQPTLASNQEKSPHLLSYRGLKAFQLSSESLMMIYEGNIPILDVPFLYFYPP</sequence>